<protein>
    <recommendedName>
        <fullName evidence="2">C-type lectin domain-containing protein</fullName>
    </recommendedName>
</protein>
<dbReference type="EMBL" id="JAIZAY010000012">
    <property type="protein sequence ID" value="KAJ8031618.1"/>
    <property type="molecule type" value="Genomic_DNA"/>
</dbReference>
<dbReference type="SMART" id="SM00034">
    <property type="entry name" value="CLECT"/>
    <property type="match status" value="1"/>
</dbReference>
<dbReference type="SUPFAM" id="SSF56436">
    <property type="entry name" value="C-type lectin-like"/>
    <property type="match status" value="1"/>
</dbReference>
<name>A0A9Q1H3J7_HOLLE</name>
<dbReference type="InterPro" id="IPR016187">
    <property type="entry name" value="CTDL_fold"/>
</dbReference>
<feature type="region of interest" description="Disordered" evidence="1">
    <location>
        <begin position="171"/>
        <end position="219"/>
    </location>
</feature>
<dbReference type="Proteomes" id="UP001152320">
    <property type="component" value="Chromosome 12"/>
</dbReference>
<dbReference type="InterPro" id="IPR016186">
    <property type="entry name" value="C-type_lectin-like/link_sf"/>
</dbReference>
<comment type="caution">
    <text evidence="3">The sequence shown here is derived from an EMBL/GenBank/DDBJ whole genome shotgun (WGS) entry which is preliminary data.</text>
</comment>
<organism evidence="3 4">
    <name type="scientific">Holothuria leucospilota</name>
    <name type="common">Black long sea cucumber</name>
    <name type="synonym">Mertensiothuria leucospilota</name>
    <dbReference type="NCBI Taxonomy" id="206669"/>
    <lineage>
        <taxon>Eukaryota</taxon>
        <taxon>Metazoa</taxon>
        <taxon>Echinodermata</taxon>
        <taxon>Eleutherozoa</taxon>
        <taxon>Echinozoa</taxon>
        <taxon>Holothuroidea</taxon>
        <taxon>Aspidochirotacea</taxon>
        <taxon>Aspidochirotida</taxon>
        <taxon>Holothuriidae</taxon>
        <taxon>Holothuria</taxon>
    </lineage>
</organism>
<evidence type="ECO:0000313" key="3">
    <source>
        <dbReference type="EMBL" id="KAJ8031618.1"/>
    </source>
</evidence>
<evidence type="ECO:0000259" key="2">
    <source>
        <dbReference type="SMART" id="SM00034"/>
    </source>
</evidence>
<sequence>MGNKSTGRDDCYGSASTLEGKTVKIDCSLLNGVVCIQISGDVKSSEEAKQDLYLNMDDIPRDRDIQQAQLISEFYVDSQQFDDLVLSSMMKKRKKRRAPYNGRRILTGAHRSKIQTIRTKTGKQPLQSRTFNGRIGNTRRVTSTRNNIVTVQEDQGAPADQKPLDVQVPAVGESPAQKTPDREKKPILGENRGLFKGGQKQEVPDNSRTSKKRGKQGREMCMPGWSSIAGSCIQYFDISLTWEEAKATCEGFSYKESKATLITLEEEGMRTRVLALLDRIAARTGKAIGSFWTSGTNLQEAGTDADPLAADRNCVAHMGTDGLQPELCSQRYSYVCQLKAPIISEDDLVR</sequence>
<dbReference type="InterPro" id="IPR001304">
    <property type="entry name" value="C-type_lectin-like"/>
</dbReference>
<evidence type="ECO:0000313" key="4">
    <source>
        <dbReference type="Proteomes" id="UP001152320"/>
    </source>
</evidence>
<evidence type="ECO:0000256" key="1">
    <source>
        <dbReference type="SAM" id="MobiDB-lite"/>
    </source>
</evidence>
<proteinExistence type="predicted"/>
<feature type="domain" description="C-type lectin" evidence="2">
    <location>
        <begin position="221"/>
        <end position="337"/>
    </location>
</feature>
<accession>A0A9Q1H3J7</accession>
<dbReference type="Gene3D" id="3.10.100.10">
    <property type="entry name" value="Mannose-Binding Protein A, subunit A"/>
    <property type="match status" value="1"/>
</dbReference>
<gene>
    <name evidence="3" type="ORF">HOLleu_24866</name>
</gene>
<keyword evidence="4" id="KW-1185">Reference proteome</keyword>
<reference evidence="3" key="1">
    <citation type="submission" date="2021-10" db="EMBL/GenBank/DDBJ databases">
        <title>Tropical sea cucumber genome reveals ecological adaptation and Cuvierian tubules defense mechanism.</title>
        <authorList>
            <person name="Chen T."/>
        </authorList>
    </citation>
    <scope>NUCLEOTIDE SEQUENCE</scope>
    <source>
        <strain evidence="3">Nanhai2018</strain>
        <tissue evidence="3">Muscle</tissue>
    </source>
</reference>
<dbReference type="OrthoDB" id="10626906at2759"/>
<dbReference type="AlphaFoldDB" id="A0A9Q1H3J7"/>